<dbReference type="AlphaFoldDB" id="A0A382M1M6"/>
<evidence type="ECO:0000313" key="1">
    <source>
        <dbReference type="EMBL" id="SVC42538.1"/>
    </source>
</evidence>
<accession>A0A382M1M6</accession>
<proteinExistence type="predicted"/>
<feature type="non-terminal residue" evidence="1">
    <location>
        <position position="120"/>
    </location>
</feature>
<gene>
    <name evidence="1" type="ORF">METZ01_LOCUS295392</name>
</gene>
<organism evidence="1">
    <name type="scientific">marine metagenome</name>
    <dbReference type="NCBI Taxonomy" id="408172"/>
    <lineage>
        <taxon>unclassified sequences</taxon>
        <taxon>metagenomes</taxon>
        <taxon>ecological metagenomes</taxon>
    </lineage>
</organism>
<dbReference type="EMBL" id="UINC01090522">
    <property type="protein sequence ID" value="SVC42538.1"/>
    <property type="molecule type" value="Genomic_DNA"/>
</dbReference>
<evidence type="ECO:0008006" key="2">
    <source>
        <dbReference type="Google" id="ProtNLM"/>
    </source>
</evidence>
<name>A0A382M1M6_9ZZZZ</name>
<protein>
    <recommendedName>
        <fullName evidence="2">Glycosyltransferase subfamily 4-like N-terminal domain-containing protein</fullName>
    </recommendedName>
</protein>
<reference evidence="1" key="1">
    <citation type="submission" date="2018-05" db="EMBL/GenBank/DDBJ databases">
        <authorList>
            <person name="Lanie J.A."/>
            <person name="Ng W.-L."/>
            <person name="Kazmierczak K.M."/>
            <person name="Andrzejewski T.M."/>
            <person name="Davidsen T.M."/>
            <person name="Wayne K.J."/>
            <person name="Tettelin H."/>
            <person name="Glass J.I."/>
            <person name="Rusch D."/>
            <person name="Podicherti R."/>
            <person name="Tsui H.-C.T."/>
            <person name="Winkler M.E."/>
        </authorList>
    </citation>
    <scope>NUCLEOTIDE SEQUENCE</scope>
</reference>
<sequence length="120" mass="13692">MSTLRNVLILSYYFPPMGLGGVQRVQKFVKYLPLFGWRPIVVTVKDVKYYGRDESLLRELPPEALVYRTGSYDPLRVAHRMGVQPGTGKAGEGIRKFAKYLLFPDNQIPWVPFAVQCAKD</sequence>